<evidence type="ECO:0000313" key="9">
    <source>
        <dbReference type="EMBL" id="KRL45202.1"/>
    </source>
</evidence>
<organism evidence="9 10">
    <name type="scientific">Lacticaseibacillus manihotivorans DSM 13343 = JCM 12514</name>
    <dbReference type="NCBI Taxonomy" id="1423769"/>
    <lineage>
        <taxon>Bacteria</taxon>
        <taxon>Bacillati</taxon>
        <taxon>Bacillota</taxon>
        <taxon>Bacilli</taxon>
        <taxon>Lactobacillales</taxon>
        <taxon>Lactobacillaceae</taxon>
        <taxon>Lacticaseibacillus</taxon>
    </lineage>
</organism>
<dbReference type="AlphaFoldDB" id="A0A0R1QSU7"/>
<dbReference type="OrthoDB" id="9798064at2"/>
<keyword evidence="4" id="KW-1003">Cell membrane</keyword>
<dbReference type="GO" id="GO:0055085">
    <property type="term" value="P:transmembrane transport"/>
    <property type="evidence" value="ECO:0007669"/>
    <property type="project" value="InterPro"/>
</dbReference>
<dbReference type="Pfam" id="PF03547">
    <property type="entry name" value="Mem_trans"/>
    <property type="match status" value="1"/>
</dbReference>
<feature type="transmembrane region" description="Helical" evidence="8">
    <location>
        <begin position="105"/>
        <end position="124"/>
    </location>
</feature>
<protein>
    <submittedName>
        <fullName evidence="9">AEC family malonate efflux carrier</fullName>
    </submittedName>
</protein>
<dbReference type="InterPro" id="IPR004776">
    <property type="entry name" value="Mem_transp_PIN-like"/>
</dbReference>
<proteinExistence type="inferred from homology"/>
<feature type="transmembrane region" description="Helical" evidence="8">
    <location>
        <begin position="200"/>
        <end position="218"/>
    </location>
</feature>
<feature type="transmembrane region" description="Helical" evidence="8">
    <location>
        <begin position="37"/>
        <end position="55"/>
    </location>
</feature>
<feature type="transmembrane region" description="Helical" evidence="8">
    <location>
        <begin position="75"/>
        <end position="93"/>
    </location>
</feature>
<keyword evidence="10" id="KW-1185">Reference proteome</keyword>
<feature type="transmembrane region" description="Helical" evidence="8">
    <location>
        <begin position="6"/>
        <end position="30"/>
    </location>
</feature>
<feature type="transmembrane region" description="Helical" evidence="8">
    <location>
        <begin position="170"/>
        <end position="188"/>
    </location>
</feature>
<accession>A0A0R1QSU7</accession>
<name>A0A0R1QSU7_9LACO</name>
<feature type="transmembrane region" description="Helical" evidence="8">
    <location>
        <begin position="239"/>
        <end position="259"/>
    </location>
</feature>
<evidence type="ECO:0000256" key="4">
    <source>
        <dbReference type="ARBA" id="ARBA00022475"/>
    </source>
</evidence>
<evidence type="ECO:0000256" key="7">
    <source>
        <dbReference type="ARBA" id="ARBA00023136"/>
    </source>
</evidence>
<comment type="similarity">
    <text evidence="2">Belongs to the auxin efflux carrier (TC 2.A.69) family.</text>
</comment>
<keyword evidence="5 8" id="KW-0812">Transmembrane</keyword>
<dbReference type="InterPro" id="IPR038770">
    <property type="entry name" value="Na+/solute_symporter_sf"/>
</dbReference>
<dbReference type="GO" id="GO:0005886">
    <property type="term" value="C:plasma membrane"/>
    <property type="evidence" value="ECO:0007669"/>
    <property type="project" value="UniProtKB-SubCell"/>
</dbReference>
<dbReference type="RefSeq" id="WP_056963456.1">
    <property type="nucleotide sequence ID" value="NZ_AZEU01000132.1"/>
</dbReference>
<evidence type="ECO:0000256" key="5">
    <source>
        <dbReference type="ARBA" id="ARBA00022692"/>
    </source>
</evidence>
<dbReference type="PATRIC" id="fig|1423769.4.peg.818"/>
<dbReference type="Gene3D" id="1.20.1530.20">
    <property type="match status" value="1"/>
</dbReference>
<evidence type="ECO:0000256" key="1">
    <source>
        <dbReference type="ARBA" id="ARBA00004651"/>
    </source>
</evidence>
<dbReference type="PANTHER" id="PTHR36838:SF1">
    <property type="entry name" value="SLR1864 PROTEIN"/>
    <property type="match status" value="1"/>
</dbReference>
<dbReference type="EMBL" id="AZEU01000132">
    <property type="protein sequence ID" value="KRL45202.1"/>
    <property type="molecule type" value="Genomic_DNA"/>
</dbReference>
<comment type="subcellular location">
    <subcellularLocation>
        <location evidence="1">Cell membrane</location>
        <topology evidence="1">Multi-pass membrane protein</topology>
    </subcellularLocation>
</comment>
<gene>
    <name evidence="9" type="ORF">FD01_GL000768</name>
</gene>
<keyword evidence="6 8" id="KW-1133">Transmembrane helix</keyword>
<evidence type="ECO:0000256" key="2">
    <source>
        <dbReference type="ARBA" id="ARBA00010145"/>
    </source>
</evidence>
<keyword evidence="3" id="KW-0813">Transport</keyword>
<evidence type="ECO:0000256" key="3">
    <source>
        <dbReference type="ARBA" id="ARBA00022448"/>
    </source>
</evidence>
<dbReference type="Proteomes" id="UP000051790">
    <property type="component" value="Unassembled WGS sequence"/>
</dbReference>
<evidence type="ECO:0000313" key="10">
    <source>
        <dbReference type="Proteomes" id="UP000051790"/>
    </source>
</evidence>
<dbReference type="PANTHER" id="PTHR36838">
    <property type="entry name" value="AUXIN EFFLUX CARRIER FAMILY PROTEIN"/>
    <property type="match status" value="1"/>
</dbReference>
<evidence type="ECO:0000256" key="6">
    <source>
        <dbReference type="ARBA" id="ARBA00022989"/>
    </source>
</evidence>
<keyword evidence="7 8" id="KW-0472">Membrane</keyword>
<evidence type="ECO:0000256" key="8">
    <source>
        <dbReference type="SAM" id="Phobius"/>
    </source>
</evidence>
<feature type="transmembrane region" description="Helical" evidence="8">
    <location>
        <begin position="291"/>
        <end position="314"/>
    </location>
</feature>
<feature type="transmembrane region" description="Helical" evidence="8">
    <location>
        <begin position="130"/>
        <end position="150"/>
    </location>
</feature>
<sequence length="315" mass="34444">MTAFLSSVFGVLEILILIAIGYALTAVGWFNDRSSRIIAKVVTQVALPAYMIVTITSDFSAKQLATILPDLRFPVMSMAILFGLSFGVCRALAVPKGRRGLFKSMFFNSNTVFIGLPVNMALFGPKSLPYVLVYYMANTTIFWTIGVYLIQADGPHAAHFDLKKVLGKVFSPPLLGFIVGVIFVLLKIKLPDFIMSDLTYVGNLTIPGSMFFIGICMYQAGLRNIRFNKELLGIFAGRFVFAPIIMFLLVFAAPVPLLMKQVFLLQSAMPVMTNAPVVAKLYGADASNASITVSATTLFSMIVIPIVMIAVRVLH</sequence>
<reference evidence="9 10" key="1">
    <citation type="journal article" date="2015" name="Genome Announc.">
        <title>Expanding the biotechnology potential of lactobacilli through comparative genomics of 213 strains and associated genera.</title>
        <authorList>
            <person name="Sun Z."/>
            <person name="Harris H.M."/>
            <person name="McCann A."/>
            <person name="Guo C."/>
            <person name="Argimon S."/>
            <person name="Zhang W."/>
            <person name="Yang X."/>
            <person name="Jeffery I.B."/>
            <person name="Cooney J.C."/>
            <person name="Kagawa T.F."/>
            <person name="Liu W."/>
            <person name="Song Y."/>
            <person name="Salvetti E."/>
            <person name="Wrobel A."/>
            <person name="Rasinkangas P."/>
            <person name="Parkhill J."/>
            <person name="Rea M.C."/>
            <person name="O'Sullivan O."/>
            <person name="Ritari J."/>
            <person name="Douillard F.P."/>
            <person name="Paul Ross R."/>
            <person name="Yang R."/>
            <person name="Briner A.E."/>
            <person name="Felis G.E."/>
            <person name="de Vos W.M."/>
            <person name="Barrangou R."/>
            <person name="Klaenhammer T.R."/>
            <person name="Caufield P.W."/>
            <person name="Cui Y."/>
            <person name="Zhang H."/>
            <person name="O'Toole P.W."/>
        </authorList>
    </citation>
    <scope>NUCLEOTIDE SEQUENCE [LARGE SCALE GENOMIC DNA]</scope>
    <source>
        <strain evidence="9 10">DSM 13343</strain>
    </source>
</reference>
<comment type="caution">
    <text evidence="9">The sequence shown here is derived from an EMBL/GenBank/DDBJ whole genome shotgun (WGS) entry which is preliminary data.</text>
</comment>